<keyword evidence="3" id="KW-0269">Exonuclease</keyword>
<dbReference type="GO" id="GO:0008408">
    <property type="term" value="F:3'-5' exonuclease activity"/>
    <property type="evidence" value="ECO:0007669"/>
    <property type="project" value="TreeGrafter"/>
</dbReference>
<dbReference type="InterPro" id="IPR036397">
    <property type="entry name" value="RNaseH_sf"/>
</dbReference>
<keyword evidence="2" id="KW-0378">Hydrolase</keyword>
<dbReference type="PANTHER" id="PTHR30231:SF4">
    <property type="entry name" value="PROTEIN NEN2"/>
    <property type="match status" value="1"/>
</dbReference>
<sequence>MMLPPFNAWRFSRRFDAARKAAPEGPLRDFYEAGHPGFATPVEDLEMIAIDLETDGLDFDHSALLEAGLVAMRHDRVFAGTGKRIRIRPPAALSEASVVIHRITDEALKDALDEEAALAKLLPMLAGKVLVAHFAEIETGFLDAACRRVYDAPFIAPFVCTMALENRWFPRPRAADGLRLAKLRAQYGLPAYRGHDGLVDALACAELLIAQLAVRNSGPTLGDILRR</sequence>
<reference evidence="5 6" key="1">
    <citation type="journal article" date="2014" name="Int. J. Syst. Evol. Microbiol.">
        <title>Complete genome sequence of Corynebacterium casei LMG S-19264T (=DSM 44701T), isolated from a smear-ripened cheese.</title>
        <authorList>
            <consortium name="US DOE Joint Genome Institute (JGI-PGF)"/>
            <person name="Walter F."/>
            <person name="Albersmeier A."/>
            <person name="Kalinowski J."/>
            <person name="Ruckert C."/>
        </authorList>
    </citation>
    <scope>NUCLEOTIDE SEQUENCE [LARGE SCALE GENOMIC DNA]</scope>
    <source>
        <strain evidence="5 6">CGMCC 1.15358</strain>
    </source>
</reference>
<dbReference type="OrthoDB" id="7427781at2"/>
<dbReference type="Pfam" id="PF00929">
    <property type="entry name" value="RNase_T"/>
    <property type="match status" value="1"/>
</dbReference>
<evidence type="ECO:0000313" key="6">
    <source>
        <dbReference type="Proteomes" id="UP000598997"/>
    </source>
</evidence>
<dbReference type="GO" id="GO:0005829">
    <property type="term" value="C:cytosol"/>
    <property type="evidence" value="ECO:0007669"/>
    <property type="project" value="TreeGrafter"/>
</dbReference>
<dbReference type="CDD" id="cd06127">
    <property type="entry name" value="DEDDh"/>
    <property type="match status" value="1"/>
</dbReference>
<organism evidence="5 6">
    <name type="scientific">Croceicoccus pelagius</name>
    <dbReference type="NCBI Taxonomy" id="1703341"/>
    <lineage>
        <taxon>Bacteria</taxon>
        <taxon>Pseudomonadati</taxon>
        <taxon>Pseudomonadota</taxon>
        <taxon>Alphaproteobacteria</taxon>
        <taxon>Sphingomonadales</taxon>
        <taxon>Erythrobacteraceae</taxon>
        <taxon>Croceicoccus</taxon>
    </lineage>
</organism>
<dbReference type="GO" id="GO:0003676">
    <property type="term" value="F:nucleic acid binding"/>
    <property type="evidence" value="ECO:0007669"/>
    <property type="project" value="InterPro"/>
</dbReference>
<dbReference type="SUPFAM" id="SSF53098">
    <property type="entry name" value="Ribonuclease H-like"/>
    <property type="match status" value="1"/>
</dbReference>
<dbReference type="EMBL" id="BMIO01000004">
    <property type="protein sequence ID" value="GGD41550.1"/>
    <property type="molecule type" value="Genomic_DNA"/>
</dbReference>
<proteinExistence type="predicted"/>
<dbReference type="GO" id="GO:0006259">
    <property type="term" value="P:DNA metabolic process"/>
    <property type="evidence" value="ECO:0007669"/>
    <property type="project" value="UniProtKB-ARBA"/>
</dbReference>
<dbReference type="InterPro" id="IPR012337">
    <property type="entry name" value="RNaseH-like_sf"/>
</dbReference>
<dbReference type="InterPro" id="IPR013520">
    <property type="entry name" value="Ribonucl_H"/>
</dbReference>
<dbReference type="SMART" id="SM00479">
    <property type="entry name" value="EXOIII"/>
    <property type="match status" value="1"/>
</dbReference>
<dbReference type="Gene3D" id="3.30.420.10">
    <property type="entry name" value="Ribonuclease H-like superfamily/Ribonuclease H"/>
    <property type="match status" value="1"/>
</dbReference>
<dbReference type="PANTHER" id="PTHR30231">
    <property type="entry name" value="DNA POLYMERASE III SUBUNIT EPSILON"/>
    <property type="match status" value="1"/>
</dbReference>
<evidence type="ECO:0000256" key="1">
    <source>
        <dbReference type="ARBA" id="ARBA00022722"/>
    </source>
</evidence>
<protein>
    <submittedName>
        <fullName evidence="5">DNA polymerase III subunit epsilon</fullName>
    </submittedName>
</protein>
<accession>A0A916YE23</accession>
<dbReference type="Proteomes" id="UP000598997">
    <property type="component" value="Unassembled WGS sequence"/>
</dbReference>
<comment type="caution">
    <text evidence="5">The sequence shown here is derived from an EMBL/GenBank/DDBJ whole genome shotgun (WGS) entry which is preliminary data.</text>
</comment>
<evidence type="ECO:0000256" key="3">
    <source>
        <dbReference type="ARBA" id="ARBA00022839"/>
    </source>
</evidence>
<gene>
    <name evidence="5" type="ORF">GCM10010989_14490</name>
</gene>
<keyword evidence="1" id="KW-0540">Nuclease</keyword>
<keyword evidence="6" id="KW-1185">Reference proteome</keyword>
<dbReference type="AlphaFoldDB" id="A0A916YE23"/>
<evidence type="ECO:0000313" key="5">
    <source>
        <dbReference type="EMBL" id="GGD41550.1"/>
    </source>
</evidence>
<evidence type="ECO:0000259" key="4">
    <source>
        <dbReference type="SMART" id="SM00479"/>
    </source>
</evidence>
<dbReference type="RefSeq" id="WP_066766585.1">
    <property type="nucleotide sequence ID" value="NZ_BMIO01000004.1"/>
</dbReference>
<evidence type="ECO:0000256" key="2">
    <source>
        <dbReference type="ARBA" id="ARBA00022801"/>
    </source>
</evidence>
<feature type="domain" description="Exonuclease" evidence="4">
    <location>
        <begin position="46"/>
        <end position="217"/>
    </location>
</feature>
<name>A0A916YE23_9SPHN</name>